<comment type="caution">
    <text evidence="2">The sequence shown here is derived from an EMBL/GenBank/DDBJ whole genome shotgun (WGS) entry which is preliminary data.</text>
</comment>
<gene>
    <name evidence="2" type="ORF">LCGC14_0429150</name>
</gene>
<dbReference type="AlphaFoldDB" id="A0A0F9T6S0"/>
<evidence type="ECO:0000256" key="1">
    <source>
        <dbReference type="SAM" id="MobiDB-lite"/>
    </source>
</evidence>
<accession>A0A0F9T6S0</accession>
<name>A0A0F9T6S0_9ZZZZ</name>
<dbReference type="EMBL" id="LAZR01000400">
    <property type="protein sequence ID" value="KKN70642.1"/>
    <property type="molecule type" value="Genomic_DNA"/>
</dbReference>
<protein>
    <recommendedName>
        <fullName evidence="3">DUF2213 domain-containing protein</fullName>
    </recommendedName>
</protein>
<proteinExistence type="predicted"/>
<reference evidence="2" key="1">
    <citation type="journal article" date="2015" name="Nature">
        <title>Complex archaea that bridge the gap between prokaryotes and eukaryotes.</title>
        <authorList>
            <person name="Spang A."/>
            <person name="Saw J.H."/>
            <person name="Jorgensen S.L."/>
            <person name="Zaremba-Niedzwiedzka K."/>
            <person name="Martijn J."/>
            <person name="Lind A.E."/>
            <person name="van Eijk R."/>
            <person name="Schleper C."/>
            <person name="Guy L."/>
            <person name="Ettema T.J."/>
        </authorList>
    </citation>
    <scope>NUCLEOTIDE SEQUENCE</scope>
</reference>
<organism evidence="2">
    <name type="scientific">marine sediment metagenome</name>
    <dbReference type="NCBI Taxonomy" id="412755"/>
    <lineage>
        <taxon>unclassified sequences</taxon>
        <taxon>metagenomes</taxon>
        <taxon>ecological metagenomes</taxon>
    </lineage>
</organism>
<feature type="region of interest" description="Disordered" evidence="1">
    <location>
        <begin position="460"/>
        <end position="502"/>
    </location>
</feature>
<evidence type="ECO:0008006" key="3">
    <source>
        <dbReference type="Google" id="ProtNLM"/>
    </source>
</evidence>
<evidence type="ECO:0000313" key="2">
    <source>
        <dbReference type="EMBL" id="KKN70642.1"/>
    </source>
</evidence>
<feature type="compositionally biased region" description="Low complexity" evidence="1">
    <location>
        <begin position="469"/>
        <end position="484"/>
    </location>
</feature>
<sequence length="502" mass="55030">METLVSNLAGKTRRETFDGRQFLVAPVTLIVPGVLNGSCGPLLYSSDEIAKNVDAWNGIPLVVDHPVDDSGQFVSARSPSILDAQGVGHLFQANANGKLTAEGWFDVEKTSQVDDRIMQSLEAGKPIELSTGLIATSEPVDKGAAFNGTPYSFIARNYRPDHLAILLDQVGACSLEDGCGVLANSINASAIGKINQLLGITDNELSHDDLRTSLSVKLKERFGSGSTDVEDPWVVDTFQNKVIYAFNGKHFRLGFSRAKDKVSLSDLLPVEVTRITQWKVTTNTGGQKMSLSDNQKKKIVDDLIANTCCWEEEDREMLSALSDNKLTAMKEHGEKEVAEKKRHEVLTNAMKKGVTDPGGNNHVWSEEKNDWVMKPKEKEKEPVANQNAPPTEAEWLATAPESVREDLEFARAEKSKQKSALVKQLVANVKDEQHQARLSDRFLKKSLGDLQDMVAILPEDKQVPVANWSGSPAPGSSSSNAEENFAPFGLPNDYIKDESDKN</sequence>